<protein>
    <submittedName>
        <fullName evidence="4">C2H2-type zinc finger protein</fullName>
    </submittedName>
</protein>
<proteinExistence type="predicted"/>
<evidence type="ECO:0000313" key="4">
    <source>
        <dbReference type="EMBL" id="UPV99564.1"/>
    </source>
</evidence>
<feature type="transmembrane region" description="Helical" evidence="2">
    <location>
        <begin position="69"/>
        <end position="90"/>
    </location>
</feature>
<dbReference type="KEGG" id="haxz:M0R88_13685"/>
<dbReference type="GeneID" id="72190926"/>
<evidence type="ECO:0000259" key="3">
    <source>
        <dbReference type="PROSITE" id="PS00028"/>
    </source>
</evidence>
<keyword evidence="2" id="KW-0812">Transmembrane</keyword>
<dbReference type="AlphaFoldDB" id="A0A8U0IFQ1"/>
<feature type="region of interest" description="Disordered" evidence="1">
    <location>
        <begin position="1"/>
        <end position="24"/>
    </location>
</feature>
<dbReference type="Proteomes" id="UP000830434">
    <property type="component" value="Chromosome"/>
</dbReference>
<evidence type="ECO:0000313" key="5">
    <source>
        <dbReference type="Proteomes" id="UP000830434"/>
    </source>
</evidence>
<dbReference type="InterPro" id="IPR013087">
    <property type="entry name" value="Znf_C2H2_type"/>
</dbReference>
<name>A0A8U0IFQ1_9EURY</name>
<reference evidence="4" key="1">
    <citation type="submission" date="2022-04" db="EMBL/GenBank/DDBJ databases">
        <title>Diverse halophilic archaea isolated from saline environments.</title>
        <authorList>
            <person name="Cui H.-L."/>
        </authorList>
    </citation>
    <scope>NUCLEOTIDE SEQUENCE</scope>
    <source>
        <strain evidence="4">XZYJT40</strain>
    </source>
</reference>
<keyword evidence="2" id="KW-1133">Transmembrane helix</keyword>
<dbReference type="RefSeq" id="WP_248654056.1">
    <property type="nucleotide sequence ID" value="NZ_CP096658.1"/>
</dbReference>
<feature type="domain" description="C2H2-type" evidence="3">
    <location>
        <begin position="22"/>
        <end position="43"/>
    </location>
</feature>
<keyword evidence="5" id="KW-1185">Reference proteome</keyword>
<dbReference type="EMBL" id="CP096658">
    <property type="protein sequence ID" value="UPV99564.1"/>
    <property type="molecule type" value="Genomic_DNA"/>
</dbReference>
<accession>A0A8U0IFQ1</accession>
<dbReference type="PROSITE" id="PS00028">
    <property type="entry name" value="ZINC_FINGER_C2H2_1"/>
    <property type="match status" value="1"/>
</dbReference>
<evidence type="ECO:0000256" key="1">
    <source>
        <dbReference type="SAM" id="MobiDB-lite"/>
    </source>
</evidence>
<evidence type="ECO:0000256" key="2">
    <source>
        <dbReference type="SAM" id="Phobius"/>
    </source>
</evidence>
<gene>
    <name evidence="4" type="ORF">M0R88_13685</name>
</gene>
<sequence length="104" mass="12259">MTDRPTPTYETDVPPGESTAECPHCGRPLESDRLLVLHEGIDHWERLDDERREEFREAYRRENDDLRTFRLKTLGLLVIVYFAFLFVYSVQTEDPYSVLTLVPI</sequence>
<keyword evidence="2" id="KW-0472">Membrane</keyword>
<organism evidence="4 5">
    <name type="scientific">Halorussus gelatinilyticus</name>
    <dbReference type="NCBI Taxonomy" id="2937524"/>
    <lineage>
        <taxon>Archaea</taxon>
        <taxon>Methanobacteriati</taxon>
        <taxon>Methanobacteriota</taxon>
        <taxon>Stenosarchaea group</taxon>
        <taxon>Halobacteria</taxon>
        <taxon>Halobacteriales</taxon>
        <taxon>Haladaptataceae</taxon>
        <taxon>Halorussus</taxon>
    </lineage>
</organism>